<dbReference type="InterPro" id="IPR007345">
    <property type="entry name" value="Polysacch_pyruvyl_Trfase"/>
</dbReference>
<evidence type="ECO:0000259" key="1">
    <source>
        <dbReference type="Pfam" id="PF00534"/>
    </source>
</evidence>
<protein>
    <recommendedName>
        <fullName evidence="5">Glycosyltransferase involved in cell wall biosynthesis</fullName>
    </recommendedName>
</protein>
<dbReference type="CDD" id="cd03801">
    <property type="entry name" value="GT4_PimA-like"/>
    <property type="match status" value="1"/>
</dbReference>
<dbReference type="InterPro" id="IPR001296">
    <property type="entry name" value="Glyco_trans_1"/>
</dbReference>
<name>A0ABP8LJ98_9BACT</name>
<proteinExistence type="predicted"/>
<dbReference type="Gene3D" id="3.40.50.2000">
    <property type="entry name" value="Glycogen Phosphorylase B"/>
    <property type="match status" value="2"/>
</dbReference>
<dbReference type="Pfam" id="PF04230">
    <property type="entry name" value="PS_pyruv_trans"/>
    <property type="match status" value="1"/>
</dbReference>
<accession>A0ABP8LJ98</accession>
<feature type="domain" description="Polysaccharide pyruvyl transferase" evidence="2">
    <location>
        <begin position="389"/>
        <end position="651"/>
    </location>
</feature>
<evidence type="ECO:0008006" key="5">
    <source>
        <dbReference type="Google" id="ProtNLM"/>
    </source>
</evidence>
<evidence type="ECO:0000259" key="2">
    <source>
        <dbReference type="Pfam" id="PF04230"/>
    </source>
</evidence>
<reference evidence="4" key="1">
    <citation type="journal article" date="2019" name="Int. J. Syst. Evol. Microbiol.">
        <title>The Global Catalogue of Microorganisms (GCM) 10K type strain sequencing project: providing services to taxonomists for standard genome sequencing and annotation.</title>
        <authorList>
            <consortium name="The Broad Institute Genomics Platform"/>
            <consortium name="The Broad Institute Genome Sequencing Center for Infectious Disease"/>
            <person name="Wu L."/>
            <person name="Ma J."/>
        </authorList>
    </citation>
    <scope>NUCLEOTIDE SEQUENCE [LARGE SCALE GENOMIC DNA]</scope>
    <source>
        <strain evidence="4">JCM 31920</strain>
    </source>
</reference>
<dbReference type="EMBL" id="BAABEY010000001">
    <property type="protein sequence ID" value="GAA4430782.1"/>
    <property type="molecule type" value="Genomic_DNA"/>
</dbReference>
<dbReference type="Proteomes" id="UP001501508">
    <property type="component" value="Unassembled WGS sequence"/>
</dbReference>
<sequence length="714" mass="81001">MKIAFITNSYKSPTELWLWRQVDYMRMYIGYIGVLESSQRKLEEGINIIGLSEESSATYLNSFFLLRKLEKLEMEFGIDVYYIHYLTNFFLIKDFFLYGTRKVFVHCHGFDLTFDRKFERDSTSNFHSEEYLEFCKSLPTSVKYIADSVHAKMLLVNRGLSANHIKVVHFGVPIEGLSPYKSFLPVKILFLGRLVDFKGPDLTIRAFEIACERGMNAELLIVGDGPLLITCQLLKSRLNFFDRVKFLGVLPYDVAKNVREKCHIFTAHNIKGSLTNQEEAYGVSIVEAMGAGLPVVTGKSGGVKETVLHERTGFLFNPGDIEAHANYLLKLSENHELRERMSREALRHVEANFTMEIERNVLYELFGLDRPIGNHRESAIIVGPYRYHNFGDDVIGAIIAQYLKSRNYNVCIPSFRKENAVWLGIEYCDNLDFLIRKAKLLVIGGGGLLGDAGIVPDDYYRELALKAALKGQFEGVRVAVTGIGAGPLIQSSSRKLALDIANLADKIGVRDTDSKNFLQTLGVEKRKLIEGADLALLTPYYLNFSRSSLSKIAIQFDISHYEDAKVNNPNVNDIFTSVCSYARRNFSNVVLVSNGNFESEVSKFSTECDTLSYYDLEKFLTYFSGVRAVFTSHLHLAIVAYSLQIPCFSIYVREKTKRFYEQIGHPERAVDLKIASISDFERLIEQAGNASWSNKDGRRLRTLQKRASKLLSIL</sequence>
<keyword evidence="4" id="KW-1185">Reference proteome</keyword>
<evidence type="ECO:0000313" key="4">
    <source>
        <dbReference type="Proteomes" id="UP001501508"/>
    </source>
</evidence>
<evidence type="ECO:0000313" key="3">
    <source>
        <dbReference type="EMBL" id="GAA4430782.1"/>
    </source>
</evidence>
<comment type="caution">
    <text evidence="3">The sequence shown here is derived from an EMBL/GenBank/DDBJ whole genome shotgun (WGS) entry which is preliminary data.</text>
</comment>
<dbReference type="RefSeq" id="WP_345025972.1">
    <property type="nucleotide sequence ID" value="NZ_BAABEY010000001.1"/>
</dbReference>
<feature type="domain" description="Glycosyl transferase family 1" evidence="1">
    <location>
        <begin position="187"/>
        <end position="345"/>
    </location>
</feature>
<gene>
    <name evidence="3" type="ORF">GCM10023091_00480</name>
</gene>
<organism evidence="3 4">
    <name type="scientific">Ravibacter arvi</name>
    <dbReference type="NCBI Taxonomy" id="2051041"/>
    <lineage>
        <taxon>Bacteria</taxon>
        <taxon>Pseudomonadati</taxon>
        <taxon>Bacteroidota</taxon>
        <taxon>Cytophagia</taxon>
        <taxon>Cytophagales</taxon>
        <taxon>Spirosomataceae</taxon>
        <taxon>Ravibacter</taxon>
    </lineage>
</organism>
<dbReference type="SUPFAM" id="SSF53756">
    <property type="entry name" value="UDP-Glycosyltransferase/glycogen phosphorylase"/>
    <property type="match status" value="1"/>
</dbReference>
<dbReference type="PANTHER" id="PTHR12526">
    <property type="entry name" value="GLYCOSYLTRANSFERASE"/>
    <property type="match status" value="1"/>
</dbReference>
<dbReference type="Pfam" id="PF00534">
    <property type="entry name" value="Glycos_transf_1"/>
    <property type="match status" value="1"/>
</dbReference>